<dbReference type="AlphaFoldDB" id="A0A8J7JF09"/>
<dbReference type="Proteomes" id="UP000636888">
    <property type="component" value="Unassembled WGS sequence"/>
</dbReference>
<comment type="caution">
    <text evidence="1">The sequence shown here is derived from an EMBL/GenBank/DDBJ whole genome shotgun (WGS) entry which is preliminary data.</text>
</comment>
<gene>
    <name evidence="1" type="ORF">JFN93_16935</name>
</gene>
<name>A0A8J7JF09_9BACT</name>
<organism evidence="1 2">
    <name type="scientific">Geomesophilobacter sediminis</name>
    <dbReference type="NCBI Taxonomy" id="2798584"/>
    <lineage>
        <taxon>Bacteria</taxon>
        <taxon>Pseudomonadati</taxon>
        <taxon>Thermodesulfobacteriota</taxon>
        <taxon>Desulfuromonadia</taxon>
        <taxon>Geobacterales</taxon>
        <taxon>Geobacteraceae</taxon>
        <taxon>Geomesophilobacter</taxon>
    </lineage>
</organism>
<reference evidence="1" key="1">
    <citation type="submission" date="2020-12" db="EMBL/GenBank/DDBJ databases">
        <title>Geomonas sp. Red875, isolated from river sediment.</title>
        <authorList>
            <person name="Xu Z."/>
            <person name="Zhang Z."/>
            <person name="Masuda Y."/>
            <person name="Itoh H."/>
            <person name="Senoo K."/>
        </authorList>
    </citation>
    <scope>NUCLEOTIDE SEQUENCE</scope>
    <source>
        <strain evidence="1">Red875</strain>
    </source>
</reference>
<evidence type="ECO:0000313" key="1">
    <source>
        <dbReference type="EMBL" id="MBJ6726398.1"/>
    </source>
</evidence>
<keyword evidence="2" id="KW-1185">Reference proteome</keyword>
<dbReference type="RefSeq" id="WP_199385315.1">
    <property type="nucleotide sequence ID" value="NZ_JAEMHM010000014.1"/>
</dbReference>
<sequence>MSRKKDLSIAPFKNESECLQINGLTIENRLDRVSLYGSLDITRDKEGLEKAAKLKEIVDSVVAAMTGEELPDKVEVEQPDTVKNPFA</sequence>
<protein>
    <submittedName>
        <fullName evidence="1">Uncharacterized protein</fullName>
    </submittedName>
</protein>
<dbReference type="EMBL" id="JAEMHM010000014">
    <property type="protein sequence ID" value="MBJ6726398.1"/>
    <property type="molecule type" value="Genomic_DNA"/>
</dbReference>
<evidence type="ECO:0000313" key="2">
    <source>
        <dbReference type="Proteomes" id="UP000636888"/>
    </source>
</evidence>
<proteinExistence type="predicted"/>
<accession>A0A8J7JF09</accession>